<dbReference type="KEGG" id="blr:BRLA_c017720"/>
<dbReference type="Proteomes" id="UP000005850">
    <property type="component" value="Chromosome"/>
</dbReference>
<organism evidence="1 2">
    <name type="scientific">Brevibacillus laterosporus LMG 15441</name>
    <dbReference type="NCBI Taxonomy" id="1042163"/>
    <lineage>
        <taxon>Bacteria</taxon>
        <taxon>Bacillati</taxon>
        <taxon>Bacillota</taxon>
        <taxon>Bacilli</taxon>
        <taxon>Bacillales</taxon>
        <taxon>Paenibacillaceae</taxon>
        <taxon>Brevibacillus</taxon>
    </lineage>
</organism>
<keyword evidence="2" id="KW-1185">Reference proteome</keyword>
<proteinExistence type="predicted"/>
<dbReference type="AlphaFoldDB" id="A0A075R3N3"/>
<dbReference type="STRING" id="1042163.BRLA_c017720"/>
<gene>
    <name evidence="1" type="ORF">BRLA_c017720</name>
</gene>
<protein>
    <submittedName>
        <fullName evidence="1">Uncharacterized protein</fullName>
    </submittedName>
</protein>
<evidence type="ECO:0000313" key="2">
    <source>
        <dbReference type="Proteomes" id="UP000005850"/>
    </source>
</evidence>
<dbReference type="HOGENOM" id="CLU_3380876_0_0_9"/>
<name>A0A075R3N3_BRELA</name>
<dbReference type="EMBL" id="CP007806">
    <property type="protein sequence ID" value="AIG26096.1"/>
    <property type="molecule type" value="Genomic_DNA"/>
</dbReference>
<evidence type="ECO:0000313" key="1">
    <source>
        <dbReference type="EMBL" id="AIG26096.1"/>
    </source>
</evidence>
<reference evidence="1 2" key="1">
    <citation type="journal article" date="2011" name="J. Bacteriol.">
        <title>Genome sequence of Brevibacillus laterosporus LMG 15441, a pathogen of invertebrates.</title>
        <authorList>
            <person name="Djukic M."/>
            <person name="Poehlein A."/>
            <person name="Thurmer A."/>
            <person name="Daniel R."/>
        </authorList>
    </citation>
    <scope>NUCLEOTIDE SEQUENCE [LARGE SCALE GENOMIC DNA]</scope>
    <source>
        <strain evidence="1 2">LMG 15441</strain>
    </source>
</reference>
<accession>A0A075R3N3</accession>
<sequence length="33" mass="3940">MAKNTTKDFIKSIEQKAFIIQEGGDEFRFRNYI</sequence>